<evidence type="ECO:0000256" key="1">
    <source>
        <dbReference type="ARBA" id="ARBA00000971"/>
    </source>
</evidence>
<dbReference type="Proteomes" id="UP000283255">
    <property type="component" value="Unassembled WGS sequence"/>
</dbReference>
<dbReference type="InterPro" id="IPR001179">
    <property type="entry name" value="PPIase_FKBP_dom"/>
</dbReference>
<protein>
    <recommendedName>
        <fullName evidence="7">Peptidyl-prolyl cis-trans isomerase</fullName>
        <ecNumber evidence="7">5.2.1.8</ecNumber>
    </recommendedName>
</protein>
<dbReference type="GO" id="GO:0006457">
    <property type="term" value="P:protein folding"/>
    <property type="evidence" value="ECO:0007669"/>
    <property type="project" value="InterPro"/>
</dbReference>
<accession>A0A418YEY0</accession>
<evidence type="ECO:0000256" key="2">
    <source>
        <dbReference type="ARBA" id="ARBA00006577"/>
    </source>
</evidence>
<reference evidence="9 10" key="1">
    <citation type="submission" date="2018-09" db="EMBL/GenBank/DDBJ databases">
        <authorList>
            <person name="Wang F."/>
        </authorList>
    </citation>
    <scope>NUCLEOTIDE SEQUENCE [LARGE SCALE GENOMIC DNA]</scope>
    <source>
        <strain evidence="9 10">PLHSC7-2</strain>
    </source>
</reference>
<dbReference type="PROSITE" id="PS50059">
    <property type="entry name" value="FKBP_PPIASE"/>
    <property type="match status" value="1"/>
</dbReference>
<evidence type="ECO:0000313" key="10">
    <source>
        <dbReference type="Proteomes" id="UP000283255"/>
    </source>
</evidence>
<dbReference type="EC" id="5.2.1.8" evidence="7"/>
<keyword evidence="4 6" id="KW-0697">Rotamase</keyword>
<comment type="similarity">
    <text evidence="2 7">Belongs to the FKBP-type PPIase family.</text>
</comment>
<sequence length="158" mass="17073">MFKLVTGVILIAALFFYYTRGAHDPAETEKNVAVGSAFLKQNQDNAGVKVTESGLQYKVLKAGIGSSHPKSNSKVTVHYHGTLINGEVFDSSLDRGEPATFRLNQVIPGWTEGVQLMVVGEKTRFFIPSNLAYGSRAAGKIAPGSTLIFDIELIAIDQ</sequence>
<dbReference type="PANTHER" id="PTHR43811:SF57">
    <property type="entry name" value="FKBP-TYPE PEPTIDYL-PROLYL CIS-TRANS ISOMERASE FKPA-RELATED"/>
    <property type="match status" value="1"/>
</dbReference>
<dbReference type="SUPFAM" id="SSF54534">
    <property type="entry name" value="FKBP-like"/>
    <property type="match status" value="1"/>
</dbReference>
<dbReference type="InterPro" id="IPR000774">
    <property type="entry name" value="PPIase_FKBP_N"/>
</dbReference>
<evidence type="ECO:0000313" key="9">
    <source>
        <dbReference type="EMBL" id="RJG47757.1"/>
    </source>
</evidence>
<dbReference type="Gene3D" id="3.10.50.40">
    <property type="match status" value="1"/>
</dbReference>
<keyword evidence="10" id="KW-1185">Reference proteome</keyword>
<proteinExistence type="inferred from homology"/>
<dbReference type="Pfam" id="PF00254">
    <property type="entry name" value="FKBP_C"/>
    <property type="match status" value="1"/>
</dbReference>
<dbReference type="GO" id="GO:0003755">
    <property type="term" value="F:peptidyl-prolyl cis-trans isomerase activity"/>
    <property type="evidence" value="ECO:0007669"/>
    <property type="project" value="UniProtKB-UniRule"/>
</dbReference>
<evidence type="ECO:0000256" key="6">
    <source>
        <dbReference type="PROSITE-ProRule" id="PRU00277"/>
    </source>
</evidence>
<evidence type="ECO:0000256" key="7">
    <source>
        <dbReference type="RuleBase" id="RU003915"/>
    </source>
</evidence>
<dbReference type="OrthoDB" id="9814548at2"/>
<dbReference type="AlphaFoldDB" id="A0A418YEY0"/>
<name>A0A418YEY0_9GAMM</name>
<comment type="caution">
    <text evidence="9">The sequence shown here is derived from an EMBL/GenBank/DDBJ whole genome shotgun (WGS) entry which is preliminary data.</text>
</comment>
<evidence type="ECO:0000259" key="8">
    <source>
        <dbReference type="PROSITE" id="PS50059"/>
    </source>
</evidence>
<comment type="catalytic activity">
    <reaction evidence="1 6 7">
        <text>[protein]-peptidylproline (omega=180) = [protein]-peptidylproline (omega=0)</text>
        <dbReference type="Rhea" id="RHEA:16237"/>
        <dbReference type="Rhea" id="RHEA-COMP:10747"/>
        <dbReference type="Rhea" id="RHEA-COMP:10748"/>
        <dbReference type="ChEBI" id="CHEBI:83833"/>
        <dbReference type="ChEBI" id="CHEBI:83834"/>
        <dbReference type="EC" id="5.2.1.8"/>
    </reaction>
</comment>
<feature type="domain" description="PPIase FKBP-type" evidence="8">
    <location>
        <begin position="72"/>
        <end position="157"/>
    </location>
</feature>
<evidence type="ECO:0000256" key="3">
    <source>
        <dbReference type="ARBA" id="ARBA00022729"/>
    </source>
</evidence>
<dbReference type="Pfam" id="PF01346">
    <property type="entry name" value="FKBP_N"/>
    <property type="match status" value="1"/>
</dbReference>
<evidence type="ECO:0000256" key="4">
    <source>
        <dbReference type="ARBA" id="ARBA00023110"/>
    </source>
</evidence>
<organism evidence="9 10">
    <name type="scientific">Motilimonas pumila</name>
    <dbReference type="NCBI Taxonomy" id="2303987"/>
    <lineage>
        <taxon>Bacteria</taxon>
        <taxon>Pseudomonadati</taxon>
        <taxon>Pseudomonadota</taxon>
        <taxon>Gammaproteobacteria</taxon>
        <taxon>Alteromonadales</taxon>
        <taxon>Alteromonadales genera incertae sedis</taxon>
        <taxon>Motilimonas</taxon>
    </lineage>
</organism>
<reference evidence="9 10" key="2">
    <citation type="submission" date="2019-01" db="EMBL/GenBank/DDBJ databases">
        <title>Motilimonas pumilus sp. nov., isolated from the gut of sea cucumber (Apostichopus japonicus).</title>
        <authorList>
            <person name="Wang F.-Q."/>
            <person name="Ren L.-H."/>
            <person name="Lin Y.-W."/>
            <person name="Sun G.-H."/>
            <person name="Du Z.-J."/>
            <person name="Zhao J.-X."/>
            <person name="Liu X.-J."/>
            <person name="Liu L.-J."/>
        </authorList>
    </citation>
    <scope>NUCLEOTIDE SEQUENCE [LARGE SCALE GENOMIC DNA]</scope>
    <source>
        <strain evidence="9 10">PLHSC7-2</strain>
    </source>
</reference>
<dbReference type="FunFam" id="3.10.50.40:FF:000045">
    <property type="entry name" value="Peptidyl-prolyl cis-trans isomerase"/>
    <property type="match status" value="1"/>
</dbReference>
<keyword evidence="3" id="KW-0732">Signal</keyword>
<dbReference type="RefSeq" id="WP_119910641.1">
    <property type="nucleotide sequence ID" value="NZ_QZCH01000011.1"/>
</dbReference>
<dbReference type="EMBL" id="QZCH01000011">
    <property type="protein sequence ID" value="RJG47757.1"/>
    <property type="molecule type" value="Genomic_DNA"/>
</dbReference>
<dbReference type="InterPro" id="IPR046357">
    <property type="entry name" value="PPIase_dom_sf"/>
</dbReference>
<evidence type="ECO:0000256" key="5">
    <source>
        <dbReference type="ARBA" id="ARBA00023235"/>
    </source>
</evidence>
<dbReference type="PANTHER" id="PTHR43811">
    <property type="entry name" value="FKBP-TYPE PEPTIDYL-PROLYL CIS-TRANS ISOMERASE FKPA"/>
    <property type="match status" value="1"/>
</dbReference>
<gene>
    <name evidence="9" type="ORF">D1Z90_10170</name>
</gene>
<keyword evidence="5 6" id="KW-0413">Isomerase</keyword>